<reference evidence="3 4" key="1">
    <citation type="submission" date="2016-05" db="EMBL/GenBank/DDBJ databases">
        <title>Complete genome sequence of Corynebacterium crudilactis, a new Corynebacterium species isolated from raw cow's milk.</title>
        <authorList>
            <person name="Christian R."/>
            <person name="Zimmermann J."/>
            <person name="Lipski A."/>
            <person name="Kalinowski J."/>
        </authorList>
    </citation>
    <scope>NUCLEOTIDE SEQUENCE [LARGE SCALE GENOMIC DNA]</scope>
    <source>
        <strain evidence="3 4">JZ16</strain>
        <plasmid evidence="3 4">pCRULAC1</plasmid>
    </source>
</reference>
<keyword evidence="2" id="KW-0732">Signal</keyword>
<name>A0A172QXV8_9CORY</name>
<dbReference type="EMBL" id="CP015623">
    <property type="protein sequence ID" value="ANE05545.1"/>
    <property type="molecule type" value="Genomic_DNA"/>
</dbReference>
<sequence>MHTPSIPRRTLAATIALATGISLAACGTNSTEETAPTETTTSEAAPKRASLVNPPSWQSSKEIPLMAEQGCSPGYEVFAEDTVNYFTETHDGDYEGFDIAFQEGPTSPRGHKTCEITVTGLGISGTNGGDLNNATILVEALPGELNLQDKRISSDAFFAQRTMETNGDISPLAGVSDLVDDAMQYANTNDMTENSQIILKSPTVVMELSNPAETSALSIHIPLKSYQDDSDMETLDNTADAGGFAVVTTDDEQRTDTERSAAEALAYVFSIGLARSGFDSKADFEIYSKPRP</sequence>
<dbReference type="KEGG" id="ccjz:ccrud_14490"/>
<protein>
    <submittedName>
        <fullName evidence="3">Uncharacterized protein</fullName>
    </submittedName>
</protein>
<keyword evidence="3" id="KW-0614">Plasmid</keyword>
<dbReference type="Proteomes" id="UP000076929">
    <property type="component" value="Plasmid pCRULAC1"/>
</dbReference>
<feature type="region of interest" description="Disordered" evidence="1">
    <location>
        <begin position="28"/>
        <end position="58"/>
    </location>
</feature>
<keyword evidence="4" id="KW-1185">Reference proteome</keyword>
<organism evidence="3 4">
    <name type="scientific">Corynebacterium crudilactis</name>
    <dbReference type="NCBI Taxonomy" id="1652495"/>
    <lineage>
        <taxon>Bacteria</taxon>
        <taxon>Bacillati</taxon>
        <taxon>Actinomycetota</taxon>
        <taxon>Actinomycetes</taxon>
        <taxon>Mycobacteriales</taxon>
        <taxon>Corynebacteriaceae</taxon>
        <taxon>Corynebacterium</taxon>
    </lineage>
</organism>
<feature type="signal peptide" evidence="2">
    <location>
        <begin position="1"/>
        <end position="24"/>
    </location>
</feature>
<feature type="chain" id="PRO_5007999939" evidence="2">
    <location>
        <begin position="25"/>
        <end position="292"/>
    </location>
</feature>
<evidence type="ECO:0000313" key="3">
    <source>
        <dbReference type="EMBL" id="ANE05545.1"/>
    </source>
</evidence>
<evidence type="ECO:0000256" key="1">
    <source>
        <dbReference type="SAM" id="MobiDB-lite"/>
    </source>
</evidence>
<dbReference type="AlphaFoldDB" id="A0A172QXV8"/>
<accession>A0A172QXV8</accession>
<evidence type="ECO:0000313" key="4">
    <source>
        <dbReference type="Proteomes" id="UP000076929"/>
    </source>
</evidence>
<gene>
    <name evidence="3" type="ORF">ccrud_14490</name>
</gene>
<geneLocation type="plasmid" evidence="3 4">
    <name>pCRULAC1</name>
</geneLocation>
<evidence type="ECO:0000256" key="2">
    <source>
        <dbReference type="SAM" id="SignalP"/>
    </source>
</evidence>
<dbReference type="RefSeq" id="WP_066570458.1">
    <property type="nucleotide sequence ID" value="NZ_CP015623.1"/>
</dbReference>
<feature type="compositionally biased region" description="Low complexity" evidence="1">
    <location>
        <begin position="28"/>
        <end position="44"/>
    </location>
</feature>
<proteinExistence type="predicted"/>